<sequence length="127" mass="14482">MEQIGPRYGVQYFHLKGLSPTNIKMELQILLWGETAPAFTTVKYWVAEFKLGRTNCQDGHRIFPIFFEKEVRGGSNVILQGIIFTTKIRALGRDCSTTYSAENPFSDRANSRISIYITTSMFLSSFI</sequence>
<organism evidence="1 2">
    <name type="scientific">Aromia moschata</name>
    <dbReference type="NCBI Taxonomy" id="1265417"/>
    <lineage>
        <taxon>Eukaryota</taxon>
        <taxon>Metazoa</taxon>
        <taxon>Ecdysozoa</taxon>
        <taxon>Arthropoda</taxon>
        <taxon>Hexapoda</taxon>
        <taxon>Insecta</taxon>
        <taxon>Pterygota</taxon>
        <taxon>Neoptera</taxon>
        <taxon>Endopterygota</taxon>
        <taxon>Coleoptera</taxon>
        <taxon>Polyphaga</taxon>
        <taxon>Cucujiformia</taxon>
        <taxon>Chrysomeloidea</taxon>
        <taxon>Cerambycidae</taxon>
        <taxon>Cerambycinae</taxon>
        <taxon>Callichromatini</taxon>
        <taxon>Aromia</taxon>
    </lineage>
</organism>
<name>A0AAV8Y169_9CUCU</name>
<dbReference type="AlphaFoldDB" id="A0AAV8Y169"/>
<comment type="caution">
    <text evidence="1">The sequence shown here is derived from an EMBL/GenBank/DDBJ whole genome shotgun (WGS) entry which is preliminary data.</text>
</comment>
<protein>
    <submittedName>
        <fullName evidence="1">Uncharacterized protein</fullName>
    </submittedName>
</protein>
<gene>
    <name evidence="1" type="ORF">NQ318_023190</name>
</gene>
<evidence type="ECO:0000313" key="1">
    <source>
        <dbReference type="EMBL" id="KAJ8944417.1"/>
    </source>
</evidence>
<proteinExistence type="predicted"/>
<dbReference type="Proteomes" id="UP001162162">
    <property type="component" value="Unassembled WGS sequence"/>
</dbReference>
<keyword evidence="2" id="KW-1185">Reference proteome</keyword>
<reference evidence="1" key="1">
    <citation type="journal article" date="2023" name="Insect Mol. Biol.">
        <title>Genome sequencing provides insights into the evolution of gene families encoding plant cell wall-degrading enzymes in longhorned beetles.</title>
        <authorList>
            <person name="Shin N.R."/>
            <person name="Okamura Y."/>
            <person name="Kirsch R."/>
            <person name="Pauchet Y."/>
        </authorList>
    </citation>
    <scope>NUCLEOTIDE SEQUENCE</scope>
    <source>
        <strain evidence="1">AMC_N1</strain>
    </source>
</reference>
<dbReference type="EMBL" id="JAPWTK010000254">
    <property type="protein sequence ID" value="KAJ8944417.1"/>
    <property type="molecule type" value="Genomic_DNA"/>
</dbReference>
<evidence type="ECO:0000313" key="2">
    <source>
        <dbReference type="Proteomes" id="UP001162162"/>
    </source>
</evidence>
<accession>A0AAV8Y169</accession>